<evidence type="ECO:0000256" key="2">
    <source>
        <dbReference type="SAM" id="SignalP"/>
    </source>
</evidence>
<dbReference type="Pfam" id="PF03922">
    <property type="entry name" value="OmpW"/>
    <property type="match status" value="1"/>
</dbReference>
<dbReference type="GO" id="GO:0019867">
    <property type="term" value="C:outer membrane"/>
    <property type="evidence" value="ECO:0007669"/>
    <property type="project" value="InterPro"/>
</dbReference>
<dbReference type="EMBL" id="FOQH01000007">
    <property type="protein sequence ID" value="SFI51299.1"/>
    <property type="molecule type" value="Genomic_DNA"/>
</dbReference>
<dbReference type="Gene3D" id="2.40.160.20">
    <property type="match status" value="1"/>
</dbReference>
<dbReference type="RefSeq" id="WP_092861264.1">
    <property type="nucleotide sequence ID" value="NZ_FOQH01000007.1"/>
</dbReference>
<accession>A0A1I3ITP0</accession>
<dbReference type="OrthoDB" id="9807574at2"/>
<evidence type="ECO:0000313" key="3">
    <source>
        <dbReference type="EMBL" id="SFI51299.1"/>
    </source>
</evidence>
<dbReference type="SUPFAM" id="SSF56925">
    <property type="entry name" value="OMPA-like"/>
    <property type="match status" value="1"/>
</dbReference>
<comment type="similarity">
    <text evidence="1">Belongs to the OmpW/AlkL family.</text>
</comment>
<reference evidence="3 4" key="1">
    <citation type="submission" date="2016-10" db="EMBL/GenBank/DDBJ databases">
        <authorList>
            <person name="de Groot N.N."/>
        </authorList>
    </citation>
    <scope>NUCLEOTIDE SEQUENCE [LARGE SCALE GENOMIC DNA]</scope>
    <source>
        <strain evidence="3 4">CGMCC 1.11030</strain>
    </source>
</reference>
<dbReference type="GO" id="GO:0055085">
    <property type="term" value="P:transmembrane transport"/>
    <property type="evidence" value="ECO:0007669"/>
    <property type="project" value="TreeGrafter"/>
</dbReference>
<gene>
    <name evidence="3" type="ORF">SAMN05216258_107217</name>
</gene>
<dbReference type="PANTHER" id="PTHR36920:SF1">
    <property type="entry name" value="OUTER MEMBRANE PROTEIN W"/>
    <property type="match status" value="1"/>
</dbReference>
<keyword evidence="2" id="KW-0732">Signal</keyword>
<dbReference type="InterPro" id="IPR005618">
    <property type="entry name" value="OMPW"/>
</dbReference>
<feature type="signal peptide" evidence="2">
    <location>
        <begin position="1"/>
        <end position="23"/>
    </location>
</feature>
<dbReference type="AlphaFoldDB" id="A0A1I3ITP0"/>
<dbReference type="InterPro" id="IPR011250">
    <property type="entry name" value="OMP/PagP_B-barrel"/>
</dbReference>
<proteinExistence type="inferred from homology"/>
<dbReference type="Proteomes" id="UP000199377">
    <property type="component" value="Unassembled WGS sequence"/>
</dbReference>
<feature type="chain" id="PRO_5011618425" evidence="2">
    <location>
        <begin position="24"/>
        <end position="225"/>
    </location>
</feature>
<sequence>MARKNTIAAAAAAALLLASPAVAEPLLDLSSNGDWLIRVRGLAVIPNEDLSAQGIPGADASIDVDYVPELDITYFFTPNIAAELILATTNHDVAGRGALGGADIGSVWLLPPTLTLQYHVTQLGEWTGSEALGRLKPYVGAGVNYTMFYDANPGQFASIDYDNAFGFALQAGLDYEIAEGVYLNADVKYVFLNTDWTINKNSAAPIRGSVDVNPLIVGLGVGVRF</sequence>
<evidence type="ECO:0000256" key="1">
    <source>
        <dbReference type="ARBA" id="ARBA00009330"/>
    </source>
</evidence>
<evidence type="ECO:0000313" key="4">
    <source>
        <dbReference type="Proteomes" id="UP000199377"/>
    </source>
</evidence>
<organism evidence="3 4">
    <name type="scientific">Albimonas pacifica</name>
    <dbReference type="NCBI Taxonomy" id="1114924"/>
    <lineage>
        <taxon>Bacteria</taxon>
        <taxon>Pseudomonadati</taxon>
        <taxon>Pseudomonadota</taxon>
        <taxon>Alphaproteobacteria</taxon>
        <taxon>Rhodobacterales</taxon>
        <taxon>Paracoccaceae</taxon>
        <taxon>Albimonas</taxon>
    </lineage>
</organism>
<keyword evidence="4" id="KW-1185">Reference proteome</keyword>
<dbReference type="PANTHER" id="PTHR36920">
    <property type="match status" value="1"/>
</dbReference>
<name>A0A1I3ITP0_9RHOB</name>
<protein>
    <submittedName>
        <fullName evidence="3">Outer membrane protein</fullName>
    </submittedName>
</protein>
<dbReference type="STRING" id="1114924.SAMN05216258_107217"/>